<dbReference type="Pfam" id="PF00535">
    <property type="entry name" value="Glycos_transf_2"/>
    <property type="match status" value="1"/>
</dbReference>
<proteinExistence type="predicted"/>
<dbReference type="PANTHER" id="PTHR22916">
    <property type="entry name" value="GLYCOSYLTRANSFERASE"/>
    <property type="match status" value="1"/>
</dbReference>
<dbReference type="AlphaFoldDB" id="A0A382GZZ2"/>
<gene>
    <name evidence="2" type="ORF">METZ01_LOCUS233500</name>
</gene>
<name>A0A382GZZ2_9ZZZZ</name>
<evidence type="ECO:0000313" key="2">
    <source>
        <dbReference type="EMBL" id="SVB80646.1"/>
    </source>
</evidence>
<protein>
    <recommendedName>
        <fullName evidence="1">Glycosyltransferase 2-like domain-containing protein</fullName>
    </recommendedName>
</protein>
<accession>A0A382GZZ2</accession>
<sequence>VLKNVLSTNEKQNPVLSVLTYSFNHAKFLRETIDSVFRQQYENFEYIFIDAESTDGTQDILKEYKDIDWLSEPDGECGALSAFIKGLGKVSGDYVIQCCVSDGFLDSNWFKDGVEFLENNPDYSLVWALEQRLTEEGLLSEITRPEYFDFPPPDGRKALISWLATGITYPESNYIVRTKVLKECFPDEKKSPEHHKIQPHLGFIFNFHCADYKSKYLPRVVSWSRIHKEQRFKRLKKIERPAAMKYLKDINKLKLSLLFGKKTVTLVDGSVISVPNFSKFERIKLIFSIFKQKIRYSRFVIKPISRIYKSFLRRLNLYKIN</sequence>
<dbReference type="SUPFAM" id="SSF53448">
    <property type="entry name" value="Nucleotide-diphospho-sugar transferases"/>
    <property type="match status" value="1"/>
</dbReference>
<dbReference type="InterPro" id="IPR029044">
    <property type="entry name" value="Nucleotide-diphossugar_trans"/>
</dbReference>
<dbReference type="InterPro" id="IPR001173">
    <property type="entry name" value="Glyco_trans_2-like"/>
</dbReference>
<evidence type="ECO:0000259" key="1">
    <source>
        <dbReference type="Pfam" id="PF00535"/>
    </source>
</evidence>
<feature type="domain" description="Glycosyltransferase 2-like" evidence="1">
    <location>
        <begin position="17"/>
        <end position="135"/>
    </location>
</feature>
<dbReference type="PANTHER" id="PTHR22916:SF3">
    <property type="entry name" value="UDP-GLCNAC:BETAGAL BETA-1,3-N-ACETYLGLUCOSAMINYLTRANSFERASE-LIKE PROTEIN 1"/>
    <property type="match status" value="1"/>
</dbReference>
<dbReference type="Gene3D" id="3.90.550.10">
    <property type="entry name" value="Spore Coat Polysaccharide Biosynthesis Protein SpsA, Chain A"/>
    <property type="match status" value="1"/>
</dbReference>
<feature type="non-terminal residue" evidence="2">
    <location>
        <position position="1"/>
    </location>
</feature>
<dbReference type="GO" id="GO:0016758">
    <property type="term" value="F:hexosyltransferase activity"/>
    <property type="evidence" value="ECO:0007669"/>
    <property type="project" value="UniProtKB-ARBA"/>
</dbReference>
<reference evidence="2" key="1">
    <citation type="submission" date="2018-05" db="EMBL/GenBank/DDBJ databases">
        <authorList>
            <person name="Lanie J.A."/>
            <person name="Ng W.-L."/>
            <person name="Kazmierczak K.M."/>
            <person name="Andrzejewski T.M."/>
            <person name="Davidsen T.M."/>
            <person name="Wayne K.J."/>
            <person name="Tettelin H."/>
            <person name="Glass J.I."/>
            <person name="Rusch D."/>
            <person name="Podicherti R."/>
            <person name="Tsui H.-C.T."/>
            <person name="Winkler M.E."/>
        </authorList>
    </citation>
    <scope>NUCLEOTIDE SEQUENCE</scope>
</reference>
<dbReference type="EMBL" id="UINC01058413">
    <property type="protein sequence ID" value="SVB80646.1"/>
    <property type="molecule type" value="Genomic_DNA"/>
</dbReference>
<organism evidence="2">
    <name type="scientific">marine metagenome</name>
    <dbReference type="NCBI Taxonomy" id="408172"/>
    <lineage>
        <taxon>unclassified sequences</taxon>
        <taxon>metagenomes</taxon>
        <taxon>ecological metagenomes</taxon>
    </lineage>
</organism>